<feature type="transmembrane region" description="Helical" evidence="2">
    <location>
        <begin position="563"/>
        <end position="588"/>
    </location>
</feature>
<feature type="transmembrane region" description="Helical" evidence="2">
    <location>
        <begin position="36"/>
        <end position="55"/>
    </location>
</feature>
<keyword evidence="4" id="KW-1185">Reference proteome</keyword>
<evidence type="ECO:0000256" key="2">
    <source>
        <dbReference type="SAM" id="Phobius"/>
    </source>
</evidence>
<keyword evidence="2" id="KW-0472">Membrane</keyword>
<name>A0A6A5Y3Y1_9PLEO</name>
<sequence length="804" mass="89558">MSNAGGAAYHVHLGFWTNWSQGKINGATLTLGRREGGLLVAFIAIFVGAAGKSFWRLACYLLHRMLSNPTPQDGIYHQTQAILRNCDTAQDAAWGLSQIVWAWRIPVRLRRQFLRLVGLIVLAIFVSVSFGVAGVFSSQITTDTANEVLLKGDNCGPLVSNDEFDYASYSDLFLPMQCKRVTAYSNYALQCYSRNISSVSEDCHPYVKSKLKTTVIRNASCPFDEKMCKSKDKNLIVDSGYIDSLKDLGINTPKENRFQLRLVHHCAPVVTEGYNMRIKREDDGEEVMQYYYGELTHAEHGENYTQETPTLESNSKLETRGRPLRAAPRADYKLGVIKSYGGPDWLEKYGQWKPIPELKRRDADVMLFFLSSPGIFFEHKVDDPWFSAHRNGDKFWSVANTSTSRMTYVQDEPVGVMGCAMQTQFCNPNLPEGERCGPLSGYADDSFDWQTLYKTPSQKKTFQWAVDIFQLGFFSISGIVDTLGVTAITARQGLTGNNQGPLPDLQWQHEVEHWADASLSSVQGSFVEAGQGPAPLYERFRRAPNGTEQTSLCRSQKITTTKYSSFSVLGIFLILSIGTLIMALDLLLEPLLEYMHAHHPRLIPRTSSSDEATAYARAEWNLNTTLHFQRLAHENLGVGTWRYGGWLGHPVTVGEKGEKLAMVDVRDWGHARLVAPAGWDGKESVSETSSKTGSLKGEVTTKAVVKKVQSFDSDDTVTNDTTEKKGDDEKDDIEVASPVGRRPPVRVDTTSTLVNGDDDVISPYDNDGGKKWKKWTVEEAVPAIPEHTLVQHRDGGDAGGEKKV</sequence>
<dbReference type="Proteomes" id="UP000799778">
    <property type="component" value="Unassembled WGS sequence"/>
</dbReference>
<reference evidence="3" key="1">
    <citation type="journal article" date="2020" name="Stud. Mycol.">
        <title>101 Dothideomycetes genomes: a test case for predicting lifestyles and emergence of pathogens.</title>
        <authorList>
            <person name="Haridas S."/>
            <person name="Albert R."/>
            <person name="Binder M."/>
            <person name="Bloem J."/>
            <person name="Labutti K."/>
            <person name="Salamov A."/>
            <person name="Andreopoulos B."/>
            <person name="Baker S."/>
            <person name="Barry K."/>
            <person name="Bills G."/>
            <person name="Bluhm B."/>
            <person name="Cannon C."/>
            <person name="Castanera R."/>
            <person name="Culley D."/>
            <person name="Daum C."/>
            <person name="Ezra D."/>
            <person name="Gonzalez J."/>
            <person name="Henrissat B."/>
            <person name="Kuo A."/>
            <person name="Liang C."/>
            <person name="Lipzen A."/>
            <person name="Lutzoni F."/>
            <person name="Magnuson J."/>
            <person name="Mondo S."/>
            <person name="Nolan M."/>
            <person name="Ohm R."/>
            <person name="Pangilinan J."/>
            <person name="Park H.-J."/>
            <person name="Ramirez L."/>
            <person name="Alfaro M."/>
            <person name="Sun H."/>
            <person name="Tritt A."/>
            <person name="Yoshinaga Y."/>
            <person name="Zwiers L.-H."/>
            <person name="Turgeon B."/>
            <person name="Goodwin S."/>
            <person name="Spatafora J."/>
            <person name="Crous P."/>
            <person name="Grigoriev I."/>
        </authorList>
    </citation>
    <scope>NUCLEOTIDE SEQUENCE</scope>
    <source>
        <strain evidence="3">CBS 175.79</strain>
    </source>
</reference>
<proteinExistence type="predicted"/>
<feature type="region of interest" description="Disordered" evidence="1">
    <location>
        <begin position="712"/>
        <end position="769"/>
    </location>
</feature>
<dbReference type="GeneID" id="54288296"/>
<gene>
    <name evidence="3" type="ORF">BU24DRAFT_448587</name>
</gene>
<keyword evidence="2" id="KW-0812">Transmembrane</keyword>
<feature type="compositionally biased region" description="Basic and acidic residues" evidence="1">
    <location>
        <begin position="789"/>
        <end position="804"/>
    </location>
</feature>
<dbReference type="RefSeq" id="XP_033388624.1">
    <property type="nucleotide sequence ID" value="XM_033530899.1"/>
</dbReference>
<dbReference type="EMBL" id="ML978067">
    <property type="protein sequence ID" value="KAF2020285.1"/>
    <property type="molecule type" value="Genomic_DNA"/>
</dbReference>
<feature type="transmembrane region" description="Helical" evidence="2">
    <location>
        <begin position="113"/>
        <end position="136"/>
    </location>
</feature>
<dbReference type="OrthoDB" id="3540210at2759"/>
<organism evidence="3 4">
    <name type="scientific">Aaosphaeria arxii CBS 175.79</name>
    <dbReference type="NCBI Taxonomy" id="1450172"/>
    <lineage>
        <taxon>Eukaryota</taxon>
        <taxon>Fungi</taxon>
        <taxon>Dikarya</taxon>
        <taxon>Ascomycota</taxon>
        <taxon>Pezizomycotina</taxon>
        <taxon>Dothideomycetes</taxon>
        <taxon>Pleosporomycetidae</taxon>
        <taxon>Pleosporales</taxon>
        <taxon>Pleosporales incertae sedis</taxon>
        <taxon>Aaosphaeria</taxon>
    </lineage>
</organism>
<accession>A0A6A5Y3Y1</accession>
<evidence type="ECO:0000313" key="4">
    <source>
        <dbReference type="Proteomes" id="UP000799778"/>
    </source>
</evidence>
<feature type="region of interest" description="Disordered" evidence="1">
    <location>
        <begin position="785"/>
        <end position="804"/>
    </location>
</feature>
<evidence type="ECO:0000256" key="1">
    <source>
        <dbReference type="SAM" id="MobiDB-lite"/>
    </source>
</evidence>
<protein>
    <submittedName>
        <fullName evidence="3">Uncharacterized protein</fullName>
    </submittedName>
</protein>
<dbReference type="AlphaFoldDB" id="A0A6A5Y3Y1"/>
<keyword evidence="2" id="KW-1133">Transmembrane helix</keyword>
<evidence type="ECO:0000313" key="3">
    <source>
        <dbReference type="EMBL" id="KAF2020285.1"/>
    </source>
</evidence>